<dbReference type="EMBL" id="SJPU01000001">
    <property type="protein sequence ID" value="TWU19660.1"/>
    <property type="molecule type" value="Genomic_DNA"/>
</dbReference>
<protein>
    <submittedName>
        <fullName evidence="1">Uncharacterized protein</fullName>
    </submittedName>
</protein>
<comment type="caution">
    <text evidence="1">The sequence shown here is derived from an EMBL/GenBank/DDBJ whole genome shotgun (WGS) entry which is preliminary data.</text>
</comment>
<accession>A0A5C6C4W5</accession>
<dbReference type="Proteomes" id="UP000319908">
    <property type="component" value="Unassembled WGS sequence"/>
</dbReference>
<evidence type="ECO:0000313" key="2">
    <source>
        <dbReference type="Proteomes" id="UP000319908"/>
    </source>
</evidence>
<organism evidence="1 2">
    <name type="scientific">Allorhodopirellula heiligendammensis</name>
    <dbReference type="NCBI Taxonomy" id="2714739"/>
    <lineage>
        <taxon>Bacteria</taxon>
        <taxon>Pseudomonadati</taxon>
        <taxon>Planctomycetota</taxon>
        <taxon>Planctomycetia</taxon>
        <taxon>Pirellulales</taxon>
        <taxon>Pirellulaceae</taxon>
        <taxon>Allorhodopirellula</taxon>
    </lineage>
</organism>
<proteinExistence type="predicted"/>
<keyword evidence="2" id="KW-1185">Reference proteome</keyword>
<reference evidence="1 2" key="1">
    <citation type="journal article" date="2020" name="Antonie Van Leeuwenhoek">
        <title>Rhodopirellula heiligendammensis sp. nov., Rhodopirellula pilleata sp. nov., and Rhodopirellula solitaria sp. nov. isolated from natural or artificial marine surfaces in Northern Germany and California, USA, and emended description of the genus Rhodopirellula.</title>
        <authorList>
            <person name="Kallscheuer N."/>
            <person name="Wiegand S."/>
            <person name="Jogler M."/>
            <person name="Boedeker C."/>
            <person name="Peeters S.H."/>
            <person name="Rast P."/>
            <person name="Heuer A."/>
            <person name="Jetten M.S.M."/>
            <person name="Rohde M."/>
            <person name="Jogler C."/>
        </authorList>
    </citation>
    <scope>NUCLEOTIDE SEQUENCE [LARGE SCALE GENOMIC DNA]</scope>
    <source>
        <strain evidence="1 2">Poly21</strain>
    </source>
</reference>
<sequence>MWCGSMVAFSRGRRARPRVSWGKRAVAVWAGYAPAKTRGASRRLNRGTIAFLSRLVRHDCGAVSHCCSSQASRRADFAGGRPIFTVKLVVGFALTHLEVWVAPSSLPFFPHSSSPHVVIEQRRFGGRRFFGHRLRRHGQRSAFPGGSGNELSMLPSAISRDYAGNFISDRRLMFLAEGCRP</sequence>
<evidence type="ECO:0000313" key="1">
    <source>
        <dbReference type="EMBL" id="TWU19660.1"/>
    </source>
</evidence>
<gene>
    <name evidence="1" type="ORF">Poly21_18350</name>
</gene>
<dbReference type="AlphaFoldDB" id="A0A5C6C4W5"/>
<name>A0A5C6C4W5_9BACT</name>